<dbReference type="Proteomes" id="UP000782843">
    <property type="component" value="Unassembled WGS sequence"/>
</dbReference>
<evidence type="ECO:0000259" key="8">
    <source>
        <dbReference type="Pfam" id="PF16363"/>
    </source>
</evidence>
<dbReference type="AlphaFoldDB" id="A0A955RHZ0"/>
<evidence type="ECO:0000256" key="2">
    <source>
        <dbReference type="ARBA" id="ARBA00001911"/>
    </source>
</evidence>
<keyword evidence="5" id="KW-0520">NAD</keyword>
<evidence type="ECO:0000256" key="6">
    <source>
        <dbReference type="ARBA" id="ARBA00023239"/>
    </source>
</evidence>
<dbReference type="Gene3D" id="3.40.50.720">
    <property type="entry name" value="NAD(P)-binding Rossmann-like Domain"/>
    <property type="match status" value="1"/>
</dbReference>
<organism evidence="9 10">
    <name type="scientific">Candidatus Dojkabacteria bacterium</name>
    <dbReference type="NCBI Taxonomy" id="2099670"/>
    <lineage>
        <taxon>Bacteria</taxon>
        <taxon>Candidatus Dojkabacteria</taxon>
    </lineage>
</organism>
<evidence type="ECO:0000313" key="9">
    <source>
        <dbReference type="EMBL" id="MCA9381825.1"/>
    </source>
</evidence>
<evidence type="ECO:0000256" key="5">
    <source>
        <dbReference type="ARBA" id="ARBA00023027"/>
    </source>
</evidence>
<gene>
    <name evidence="9" type="primary">rfbB</name>
    <name evidence="9" type="ORF">KC660_00260</name>
</gene>
<dbReference type="NCBIfam" id="TIGR01181">
    <property type="entry name" value="dTDP_gluc_dehyt"/>
    <property type="match status" value="1"/>
</dbReference>
<dbReference type="InterPro" id="IPR036291">
    <property type="entry name" value="NAD(P)-bd_dom_sf"/>
</dbReference>
<evidence type="ECO:0000256" key="7">
    <source>
        <dbReference type="RuleBase" id="RU004473"/>
    </source>
</evidence>
<dbReference type="CDD" id="cd05246">
    <property type="entry name" value="dTDP_GD_SDR_e"/>
    <property type="match status" value="1"/>
</dbReference>
<comment type="similarity">
    <text evidence="3 7">Belongs to the NAD(P)-dependent epimerase/dehydratase family. dTDP-glucose dehydratase subfamily.</text>
</comment>
<evidence type="ECO:0000256" key="3">
    <source>
        <dbReference type="ARBA" id="ARBA00008178"/>
    </source>
</evidence>
<dbReference type="SUPFAM" id="SSF51735">
    <property type="entry name" value="NAD(P)-binding Rossmann-fold domains"/>
    <property type="match status" value="1"/>
</dbReference>
<dbReference type="Pfam" id="PF16363">
    <property type="entry name" value="GDP_Man_Dehyd"/>
    <property type="match status" value="1"/>
</dbReference>
<dbReference type="GO" id="GO:0009225">
    <property type="term" value="P:nucleotide-sugar metabolic process"/>
    <property type="evidence" value="ECO:0007669"/>
    <property type="project" value="InterPro"/>
</dbReference>
<dbReference type="InterPro" id="IPR016040">
    <property type="entry name" value="NAD(P)-bd_dom"/>
</dbReference>
<keyword evidence="6 7" id="KW-0456">Lyase</keyword>
<reference evidence="9" key="1">
    <citation type="submission" date="2020-04" db="EMBL/GenBank/DDBJ databases">
        <authorList>
            <person name="Zhang T."/>
        </authorList>
    </citation>
    <scope>NUCLEOTIDE SEQUENCE</scope>
    <source>
        <strain evidence="9">HKST-UBA10</strain>
    </source>
</reference>
<dbReference type="Gene3D" id="3.90.25.10">
    <property type="entry name" value="UDP-galactose 4-epimerase, domain 1"/>
    <property type="match status" value="1"/>
</dbReference>
<sequence>MNLLVTGGAGFIGSNFIHYWIKNHPKDKVINLDKLTYAGNLNSLSSIEANPNYSFVKGDIKDKKLVDELASKVDTVVHFAAETHVDRSILGPEEVIMTNVVGTGVLLEAARKYDLRLHHISTDEVFGSLELDSNERFNEQTPYDPKQPYSAAKAGSDMLVRAYYETYGVKTTISNCSNNYGPYQHPEKLLPKSIINILTGKKIPMMKTSTAVRDWLFVEDHCKAIDLIISNGKLGETYCIGGDSEIPLKEFIEKVCKLMNVEFEDTVEIVPDRKSHDLRYAIDHTKITKELGWKPSVKFEDGLKLTIDWYKENESWWKDLVEDKLY</sequence>
<comment type="cofactor">
    <cofactor evidence="2 7">
        <name>NAD(+)</name>
        <dbReference type="ChEBI" id="CHEBI:57540"/>
    </cofactor>
</comment>
<dbReference type="PANTHER" id="PTHR43000">
    <property type="entry name" value="DTDP-D-GLUCOSE 4,6-DEHYDRATASE-RELATED"/>
    <property type="match status" value="1"/>
</dbReference>
<protein>
    <recommendedName>
        <fullName evidence="4 7">dTDP-glucose 4,6-dehydratase</fullName>
        <ecNumber evidence="4 7">4.2.1.46</ecNumber>
    </recommendedName>
</protein>
<evidence type="ECO:0000256" key="1">
    <source>
        <dbReference type="ARBA" id="ARBA00001539"/>
    </source>
</evidence>
<dbReference type="FunFam" id="3.40.50.720:FF:000304">
    <property type="entry name" value="UDP-glucose 4,6-dehydratase"/>
    <property type="match status" value="1"/>
</dbReference>
<dbReference type="EC" id="4.2.1.46" evidence="4 7"/>
<comment type="catalytic activity">
    <reaction evidence="1 7">
        <text>dTDP-alpha-D-glucose = dTDP-4-dehydro-6-deoxy-alpha-D-glucose + H2O</text>
        <dbReference type="Rhea" id="RHEA:17221"/>
        <dbReference type="ChEBI" id="CHEBI:15377"/>
        <dbReference type="ChEBI" id="CHEBI:57477"/>
        <dbReference type="ChEBI" id="CHEBI:57649"/>
        <dbReference type="EC" id="4.2.1.46"/>
    </reaction>
</comment>
<accession>A0A955RHZ0</accession>
<comment type="caution">
    <text evidence="9">The sequence shown here is derived from an EMBL/GenBank/DDBJ whole genome shotgun (WGS) entry which is preliminary data.</text>
</comment>
<feature type="domain" description="NAD(P)-binding" evidence="8">
    <location>
        <begin position="4"/>
        <end position="304"/>
    </location>
</feature>
<dbReference type="InterPro" id="IPR005888">
    <property type="entry name" value="dTDP_Gluc_deHydtase"/>
</dbReference>
<dbReference type="EMBL" id="JAGQLG010000008">
    <property type="protein sequence ID" value="MCA9381825.1"/>
    <property type="molecule type" value="Genomic_DNA"/>
</dbReference>
<evidence type="ECO:0000256" key="4">
    <source>
        <dbReference type="ARBA" id="ARBA00011990"/>
    </source>
</evidence>
<dbReference type="GO" id="GO:0008460">
    <property type="term" value="F:dTDP-glucose 4,6-dehydratase activity"/>
    <property type="evidence" value="ECO:0007669"/>
    <property type="project" value="UniProtKB-EC"/>
</dbReference>
<reference evidence="9" key="2">
    <citation type="journal article" date="2021" name="Microbiome">
        <title>Successional dynamics and alternative stable states in a saline activated sludge microbial community over 9 years.</title>
        <authorList>
            <person name="Wang Y."/>
            <person name="Ye J."/>
            <person name="Ju F."/>
            <person name="Liu L."/>
            <person name="Boyd J.A."/>
            <person name="Deng Y."/>
            <person name="Parks D.H."/>
            <person name="Jiang X."/>
            <person name="Yin X."/>
            <person name="Woodcroft B.J."/>
            <person name="Tyson G.W."/>
            <person name="Hugenholtz P."/>
            <person name="Polz M.F."/>
            <person name="Zhang T."/>
        </authorList>
    </citation>
    <scope>NUCLEOTIDE SEQUENCE</scope>
    <source>
        <strain evidence="9">HKST-UBA10</strain>
    </source>
</reference>
<evidence type="ECO:0000313" key="10">
    <source>
        <dbReference type="Proteomes" id="UP000782843"/>
    </source>
</evidence>
<proteinExistence type="inferred from homology"/>
<name>A0A955RHZ0_9BACT</name>